<proteinExistence type="predicted"/>
<dbReference type="EMBL" id="CP002727">
    <property type="protein sequence ID" value="AEF20966.1"/>
    <property type="molecule type" value="Genomic_DNA"/>
</dbReference>
<evidence type="ECO:0000313" key="2">
    <source>
        <dbReference type="Proteomes" id="UP000000686"/>
    </source>
</evidence>
<name>F6AAM1_PSEF1</name>
<organism evidence="1 2">
    <name type="scientific">Pseudomonas fulva (strain 12-X)</name>
    <dbReference type="NCBI Taxonomy" id="743720"/>
    <lineage>
        <taxon>Bacteria</taxon>
        <taxon>Pseudomonadati</taxon>
        <taxon>Pseudomonadota</taxon>
        <taxon>Gammaproteobacteria</taxon>
        <taxon>Pseudomonadales</taxon>
        <taxon>Pseudomonadaceae</taxon>
        <taxon>Pseudomonas</taxon>
    </lineage>
</organism>
<gene>
    <name evidence="1" type="ordered locus">Psefu_0988</name>
</gene>
<dbReference type="AlphaFoldDB" id="F6AAM1"/>
<dbReference type="Proteomes" id="UP000000686">
    <property type="component" value="Chromosome"/>
</dbReference>
<keyword evidence="2" id="KW-1185">Reference proteome</keyword>
<reference evidence="1 2" key="1">
    <citation type="submission" date="2011-04" db="EMBL/GenBank/DDBJ databases">
        <title>Complete sequence of Pseudomonas fulva 12-X.</title>
        <authorList>
            <consortium name="US DOE Joint Genome Institute"/>
            <person name="Lucas S."/>
            <person name="Han J."/>
            <person name="Lapidus A."/>
            <person name="Cheng J.-F."/>
            <person name="Goodwin L."/>
            <person name="Pitluck S."/>
            <person name="Peters L."/>
            <person name="Mikhailova N."/>
            <person name="Pagani I."/>
            <person name="Davenport K."/>
            <person name="Han C."/>
            <person name="Tapia R."/>
            <person name="Land M."/>
            <person name="Hauser L."/>
            <person name="Kyrpides N."/>
            <person name="Ivanova N."/>
            <person name="Pagani I."/>
            <person name="Lcollab F.I."/>
            <person name="Woyke T."/>
        </authorList>
    </citation>
    <scope>NUCLEOTIDE SEQUENCE [LARGE SCALE GENOMIC DNA]</scope>
    <source>
        <strain evidence="2">12-X</strain>
    </source>
</reference>
<accession>F6AAM1</accession>
<protein>
    <submittedName>
        <fullName evidence="1">Uncharacterized protein</fullName>
    </submittedName>
</protein>
<dbReference type="KEGG" id="pfv:Psefu_0988"/>
<evidence type="ECO:0000313" key="1">
    <source>
        <dbReference type="EMBL" id="AEF20966.1"/>
    </source>
</evidence>
<sequence length="49" mass="5567">MESLCRGMSRMEAARGLMGYGWPFQADPRNDDVMRESQRSWGRMSGLGV</sequence>
<dbReference type="HOGENOM" id="CLU_3139661_0_0_6"/>